<dbReference type="EMBL" id="JWZT01003478">
    <property type="protein sequence ID" value="KII66709.1"/>
    <property type="molecule type" value="Genomic_DNA"/>
</dbReference>
<keyword evidence="1" id="KW-1133">Transmembrane helix</keyword>
<gene>
    <name evidence="2" type="ORF">RF11_03530</name>
</gene>
<accession>A0A0C2IMS9</accession>
<proteinExistence type="predicted"/>
<protein>
    <submittedName>
        <fullName evidence="2">Uncharacterized protein</fullName>
    </submittedName>
</protein>
<dbReference type="AlphaFoldDB" id="A0A0C2IMS9"/>
<evidence type="ECO:0000313" key="3">
    <source>
        <dbReference type="Proteomes" id="UP000031668"/>
    </source>
</evidence>
<sequence>MHAVKLFWDDPIDPKVISLEISSPDCDIVTFGDLSQVHQDVAQRKFRINKAKQIEMIHLYVSAKVKLITSKDLQFTLKIEPIVKSESEYSLETIWAYDTKYTFMIAAVLSIADIVIIVLAVVGSFLLITALVILIHYKILPRYIVEDEDIVYVINDFGIPEDY</sequence>
<evidence type="ECO:0000313" key="2">
    <source>
        <dbReference type="EMBL" id="KII66709.1"/>
    </source>
</evidence>
<keyword evidence="1" id="KW-0472">Membrane</keyword>
<dbReference type="Proteomes" id="UP000031668">
    <property type="component" value="Unassembled WGS sequence"/>
</dbReference>
<evidence type="ECO:0000256" key="1">
    <source>
        <dbReference type="SAM" id="Phobius"/>
    </source>
</evidence>
<keyword evidence="3" id="KW-1185">Reference proteome</keyword>
<name>A0A0C2IMS9_THEKT</name>
<reference evidence="2 3" key="1">
    <citation type="journal article" date="2014" name="Genome Biol. Evol.">
        <title>The genome of the myxosporean Thelohanellus kitauei shows adaptations to nutrient acquisition within its fish host.</title>
        <authorList>
            <person name="Yang Y."/>
            <person name="Xiong J."/>
            <person name="Zhou Z."/>
            <person name="Huo F."/>
            <person name="Miao W."/>
            <person name="Ran C."/>
            <person name="Liu Y."/>
            <person name="Zhang J."/>
            <person name="Feng J."/>
            <person name="Wang M."/>
            <person name="Wang M."/>
            <person name="Wang L."/>
            <person name="Yao B."/>
        </authorList>
    </citation>
    <scope>NUCLEOTIDE SEQUENCE [LARGE SCALE GENOMIC DNA]</scope>
    <source>
        <strain evidence="2">Wuqing</strain>
    </source>
</reference>
<feature type="transmembrane region" description="Helical" evidence="1">
    <location>
        <begin position="101"/>
        <end position="134"/>
    </location>
</feature>
<keyword evidence="1" id="KW-0812">Transmembrane</keyword>
<organism evidence="2 3">
    <name type="scientific">Thelohanellus kitauei</name>
    <name type="common">Myxosporean</name>
    <dbReference type="NCBI Taxonomy" id="669202"/>
    <lineage>
        <taxon>Eukaryota</taxon>
        <taxon>Metazoa</taxon>
        <taxon>Cnidaria</taxon>
        <taxon>Myxozoa</taxon>
        <taxon>Myxosporea</taxon>
        <taxon>Bivalvulida</taxon>
        <taxon>Platysporina</taxon>
        <taxon>Myxobolidae</taxon>
        <taxon>Thelohanellus</taxon>
    </lineage>
</organism>
<comment type="caution">
    <text evidence="2">The sequence shown here is derived from an EMBL/GenBank/DDBJ whole genome shotgun (WGS) entry which is preliminary data.</text>
</comment>